<dbReference type="SUPFAM" id="SSF55874">
    <property type="entry name" value="ATPase domain of HSP90 chaperone/DNA topoisomerase II/histidine kinase"/>
    <property type="match status" value="1"/>
</dbReference>
<evidence type="ECO:0000256" key="12">
    <source>
        <dbReference type="SAM" id="MobiDB-lite"/>
    </source>
</evidence>
<dbReference type="GO" id="GO:0000155">
    <property type="term" value="F:phosphorelay sensor kinase activity"/>
    <property type="evidence" value="ECO:0007669"/>
    <property type="project" value="InterPro"/>
</dbReference>
<evidence type="ECO:0000256" key="5">
    <source>
        <dbReference type="ARBA" id="ARBA00022679"/>
    </source>
</evidence>
<dbReference type="InterPro" id="IPR002545">
    <property type="entry name" value="CheW-lke_dom"/>
</dbReference>
<evidence type="ECO:0000256" key="11">
    <source>
        <dbReference type="SAM" id="Coils"/>
    </source>
</evidence>
<dbReference type="SUPFAM" id="SSF50341">
    <property type="entry name" value="CheW-like"/>
    <property type="match status" value="1"/>
</dbReference>
<feature type="region of interest" description="Disordered" evidence="12">
    <location>
        <begin position="935"/>
        <end position="986"/>
    </location>
</feature>
<dbReference type="Pfam" id="PF01584">
    <property type="entry name" value="CheW"/>
    <property type="match status" value="1"/>
</dbReference>
<dbReference type="InterPro" id="IPR051315">
    <property type="entry name" value="Bact_Chemotaxis_CheA"/>
</dbReference>
<dbReference type="SMART" id="SM01231">
    <property type="entry name" value="H-kinase_dim"/>
    <property type="match status" value="1"/>
</dbReference>
<feature type="region of interest" description="Disordered" evidence="12">
    <location>
        <begin position="1274"/>
        <end position="1303"/>
    </location>
</feature>
<feature type="domain" description="CheW-like" evidence="15">
    <location>
        <begin position="1834"/>
        <end position="1970"/>
    </location>
</feature>
<dbReference type="PRINTS" id="PR00344">
    <property type="entry name" value="BCTRLSENSOR"/>
</dbReference>
<dbReference type="SMART" id="SM00387">
    <property type="entry name" value="HATPase_c"/>
    <property type="match status" value="1"/>
</dbReference>
<dbReference type="Gene3D" id="1.20.120.160">
    <property type="entry name" value="HPT domain"/>
    <property type="match status" value="3"/>
</dbReference>
<evidence type="ECO:0000256" key="1">
    <source>
        <dbReference type="ARBA" id="ARBA00000085"/>
    </source>
</evidence>
<keyword evidence="6 17" id="KW-0418">Kinase</keyword>
<feature type="modified residue" description="4-aspartylphosphate" evidence="10">
    <location>
        <position position="2057"/>
    </location>
</feature>
<evidence type="ECO:0000259" key="16">
    <source>
        <dbReference type="PROSITE" id="PS50894"/>
    </source>
</evidence>
<dbReference type="SUPFAM" id="SSF52172">
    <property type="entry name" value="CheY-like"/>
    <property type="match status" value="1"/>
</dbReference>
<sequence length="2130" mass="227662">MQFPDAADTGLHERDLGPLAWVAAELRRGLEGAVKSLRRFIREAEAAGHSDPDLLDTGALRVARQQLHQVSGALEMVGMEPTAVVVRSMEATINKFLQNPAACDEPAVATIERAGFAVGEFLDTVLAGKHYPAVGLFPQYREVQALAGADRAHPADLWPAERRSAEPSVVGAPEPLAYGAAARAQLDQAVLSVVKSGDAAAARRLSELSQRFGVAHGPGQAQIFWRVSAGFFEALGLDLLPRDAHSKRVASRVLMQYAAFAKGDQTVNDRLLQDMLFFCAQAQGAESADAPALAAVREAFRMQKAEPVNYDVRRFGRFDPVLLGQARKRIAAAAETWSALAGGDRQKLKAAADQFNLVADSLRRLHPQSAPLAHALTQALESTARSGEPPATALAMEVATSILYLQAGYEELDTPDDVMAERAGLLAGRLDRARGAASPEPLEGWMEALYRRVSDRQTMGSVVEELRVTLREAEQSLDQFFRAPNDVGPLTAVPGHLAQMRGVLSVLGLDQASQAVVRMRECVERLLMGDPAEPIARTAVFDRLGNSLGALSFLIDMLGYQPTLARRLFVYDEQRGELRIVMGRSRVRASDDAPTPAADNRHPVPLPAVVPAENEPALHEPVQSAAAASPTAAAPVPEAAAAPVPVPVSAPVVPAASPAPAPEDDDAELREIFLEEAREVIENGLASVTSLESHPGDLSEQTTLRRAFHTLKGSSRMVQLDRFGEAAWAMEQVFNAWLAEQLPIPENHRVLARRALEAFGRWARDIENGQDGEWSPEPFVAAADALRLGGASVPLLVPGGDVPAAPGVPYQPVDPQGYEVSDASEEEWADTVMSEEEDSSDEPPDQATRESETAAPQPLIDADTLSFDAPPAEARAAAGLFVPDDYRAPDAADPAAPASSLLGEPFDAAAAVPKTPPDARNLQIDEVDFAEFTAALTESDRKAPDADGRSGAAEPKLAVRMSPAPIDDLPTVASAESPQPAFEGDLPTLSDEFLLLAEPEPAAAADAAPAAASGRPEAVPEAADATDGADAIPAGAGNTAPQAASPEPAESIQSVEGAVTGRADAPPADADEPSGASTPFDTLAAALPVLDDVVMGLDADDDVKVIESLRIPIPLYNVYLNEADEWSRRVLTTLGEWSLELHRRLPESAEQLAHSLAGSSATVGFEALSKVSRLLEHALQHVRNDQGTAHQAGVFVDAAEDIRHLLHQFAAGFLKEPRPRLMRALQAILDSDNSASDEVPSAASFLRVEDNDDHRMLAADADADADADAYAATDTDTDAGSHAGPEPVEPPAEPAATTPDEAAEPRLRAVADVSGESEEAAQRRIDDTIARAVGAGASLGDDIDVVDVIDTELFPFFEEEALELLPQLGNALRQWGARPENDRARAEVLRALHTLKGSARLAGAMQLGELAHRFETEIDELGPEVGDASAIEPLFAHADALRSNFEKLRAGTEVDADTPVRPAPAHAASVGELVEASGVASAAPVAVPGLGVTVPVRQPIAAAARSVAGPSVRVRSALLDRLVNQAGEVMISRSRLESRLGQMRGSLGDLTGNLERLRRELRDIEVQAESQMQSRLALAKDTAAGFDPLEFDRFTRVQELTRMMAESVDDVATVQRNLQRTMQGTEDELVAQGRQARELQRDLLRTRMVEFEGIADRLYAVARQAAKETGKPITLDITGGAVEMDRGVLERLAPAFEHLLRNAVVHGIEDAATRAAAGKPATGTITIGLHQEGNDVAVEFRDDGAGLDHDRIRAKARSLGLLDGLPEPDDAQAAQLIFQPGFSTATQVTELAGRGIGMDVVRTEVQASGGRIEIRSQKGEGTRFRLILPLTTAVTQVVMVRAGNVVFAVPATVVEVVRRATPVELDGAYASDTFTHDGEAVPFFWTGALLGSSDASHEPPARTRPVVVFRSAQQRLALHVDEVLGHQEVVVKNLGPQLVRLPGMSGMSVLPSGAVVLIYNPVALASVHGERVRAQLAVRREATAAQQAEDQTPAAPGLMHEANREVPLVLVVDDSITVRRVTQRLLRREGYRVALAADGLQALERLQEERPSLVLSDIEMPRMDGFDLARNIRADDQLRDLPIVMITSRIAAKHREHAMALGVNHYLGKPYPEEELLGLVRRYCLMAMPA</sequence>
<feature type="domain" description="Histidine kinase" evidence="13">
    <location>
        <begin position="1599"/>
        <end position="1832"/>
    </location>
</feature>
<evidence type="ECO:0000259" key="13">
    <source>
        <dbReference type="PROSITE" id="PS50109"/>
    </source>
</evidence>
<evidence type="ECO:0000313" key="17">
    <source>
        <dbReference type="EMBL" id="PYE74356.1"/>
    </source>
</evidence>
<evidence type="ECO:0000256" key="9">
    <source>
        <dbReference type="PROSITE-ProRule" id="PRU00110"/>
    </source>
</evidence>
<evidence type="ECO:0000256" key="4">
    <source>
        <dbReference type="ARBA" id="ARBA00022553"/>
    </source>
</evidence>
<dbReference type="InterPro" id="IPR058661">
    <property type="entry name" value="FimL_2nd"/>
</dbReference>
<dbReference type="SMART" id="SM00448">
    <property type="entry name" value="REC"/>
    <property type="match status" value="1"/>
</dbReference>
<dbReference type="PROSITE" id="PS50851">
    <property type="entry name" value="CHEW"/>
    <property type="match status" value="1"/>
</dbReference>
<feature type="modified residue" description="Phosphohistidine" evidence="9">
    <location>
        <position position="1154"/>
    </location>
</feature>
<evidence type="ECO:0000256" key="2">
    <source>
        <dbReference type="ARBA" id="ARBA00012438"/>
    </source>
</evidence>
<accession>A0A318SET0</accession>
<dbReference type="Pfam" id="PF26379">
    <property type="entry name" value="FimL_2nd"/>
    <property type="match status" value="1"/>
</dbReference>
<dbReference type="PROSITE" id="PS50109">
    <property type="entry name" value="HIS_KIN"/>
    <property type="match status" value="1"/>
</dbReference>
<dbReference type="CDD" id="cd00088">
    <property type="entry name" value="HPT"/>
    <property type="match status" value="2"/>
</dbReference>
<comment type="caution">
    <text evidence="17">The sequence shown here is derived from an EMBL/GenBank/DDBJ whole genome shotgun (WGS) entry which is preliminary data.</text>
</comment>
<gene>
    <name evidence="17" type="ORF">DFQ15_12529</name>
</gene>
<dbReference type="InterPro" id="IPR036890">
    <property type="entry name" value="HATPase_C_sf"/>
</dbReference>
<evidence type="ECO:0000256" key="6">
    <source>
        <dbReference type="ARBA" id="ARBA00022777"/>
    </source>
</evidence>
<name>A0A318SET0_9BURK</name>
<dbReference type="Pfam" id="PF02518">
    <property type="entry name" value="HATPase_c"/>
    <property type="match status" value="1"/>
</dbReference>
<dbReference type="InterPro" id="IPR036061">
    <property type="entry name" value="CheW-like_dom_sf"/>
</dbReference>
<organism evidence="17 18">
    <name type="scientific">Xylophilus ampelinus</name>
    <dbReference type="NCBI Taxonomy" id="54067"/>
    <lineage>
        <taxon>Bacteria</taxon>
        <taxon>Pseudomonadati</taxon>
        <taxon>Pseudomonadota</taxon>
        <taxon>Betaproteobacteria</taxon>
        <taxon>Burkholderiales</taxon>
        <taxon>Xylophilus</taxon>
    </lineage>
</organism>
<dbReference type="InterPro" id="IPR005467">
    <property type="entry name" value="His_kinase_dom"/>
</dbReference>
<comment type="function">
    <text evidence="8">Involved in the transmission of sensory signals from the chemoreceptors to the flagellar motors. CheA is autophosphorylated; it can transfer its phosphate group to either CheB or CheY.</text>
</comment>
<feature type="domain" description="Response regulatory" evidence="14">
    <location>
        <begin position="2008"/>
        <end position="2124"/>
    </location>
</feature>
<feature type="modified residue" description="Phosphohistidine" evidence="9">
    <location>
        <position position="1393"/>
    </location>
</feature>
<evidence type="ECO:0000256" key="7">
    <source>
        <dbReference type="ARBA" id="ARBA00023012"/>
    </source>
</evidence>
<feature type="domain" description="HPt" evidence="16">
    <location>
        <begin position="662"/>
        <end position="769"/>
    </location>
</feature>
<dbReference type="InterPro" id="IPR004358">
    <property type="entry name" value="Sig_transdc_His_kin-like_C"/>
</dbReference>
<dbReference type="OrthoDB" id="9803176at2"/>
<dbReference type="GO" id="GO:0005737">
    <property type="term" value="C:cytoplasm"/>
    <property type="evidence" value="ECO:0007669"/>
    <property type="project" value="InterPro"/>
</dbReference>
<dbReference type="Pfam" id="PF00072">
    <property type="entry name" value="Response_reg"/>
    <property type="match status" value="1"/>
</dbReference>
<dbReference type="PROSITE" id="PS50894">
    <property type="entry name" value="HPT"/>
    <property type="match status" value="3"/>
</dbReference>
<dbReference type="InterPro" id="IPR008207">
    <property type="entry name" value="Sig_transdc_His_kin_Hpt_dom"/>
</dbReference>
<dbReference type="InterPro" id="IPR004105">
    <property type="entry name" value="CheA-like_dim"/>
</dbReference>
<feature type="coiled-coil region" evidence="11">
    <location>
        <begin position="1547"/>
        <end position="1574"/>
    </location>
</feature>
<keyword evidence="4 10" id="KW-0597">Phosphoprotein</keyword>
<feature type="domain" description="HPt" evidence="16">
    <location>
        <begin position="1108"/>
        <end position="1213"/>
    </location>
</feature>
<dbReference type="InterPro" id="IPR036641">
    <property type="entry name" value="HPT_dom_sf"/>
</dbReference>
<dbReference type="Pfam" id="PF01627">
    <property type="entry name" value="Hpt"/>
    <property type="match status" value="3"/>
</dbReference>
<feature type="region of interest" description="Disordered" evidence="12">
    <location>
        <begin position="587"/>
        <end position="608"/>
    </location>
</feature>
<dbReference type="Gene3D" id="2.30.30.40">
    <property type="entry name" value="SH3 Domains"/>
    <property type="match status" value="1"/>
</dbReference>
<comment type="catalytic activity">
    <reaction evidence="1">
        <text>ATP + protein L-histidine = ADP + protein N-phospho-L-histidine.</text>
        <dbReference type="EC" id="2.7.13.3"/>
    </reaction>
</comment>
<dbReference type="PROSITE" id="PS50110">
    <property type="entry name" value="RESPONSE_REGULATORY"/>
    <property type="match status" value="1"/>
</dbReference>
<dbReference type="SMART" id="SM00260">
    <property type="entry name" value="CheW"/>
    <property type="match status" value="1"/>
</dbReference>
<proteinExistence type="predicted"/>
<feature type="compositionally biased region" description="Basic and acidic residues" evidence="12">
    <location>
        <begin position="938"/>
        <end position="948"/>
    </location>
</feature>
<dbReference type="InterPro" id="IPR003594">
    <property type="entry name" value="HATPase_dom"/>
</dbReference>
<evidence type="ECO:0000313" key="18">
    <source>
        <dbReference type="Proteomes" id="UP000247540"/>
    </source>
</evidence>
<dbReference type="SMART" id="SM00073">
    <property type="entry name" value="HPT"/>
    <property type="match status" value="3"/>
</dbReference>
<feature type="compositionally biased region" description="Low complexity" evidence="12">
    <location>
        <begin position="1002"/>
        <end position="1012"/>
    </location>
</feature>
<evidence type="ECO:0000256" key="8">
    <source>
        <dbReference type="ARBA" id="ARBA00035100"/>
    </source>
</evidence>
<dbReference type="EC" id="2.7.13.3" evidence="2"/>
<dbReference type="InterPro" id="IPR011006">
    <property type="entry name" value="CheY-like_superfamily"/>
</dbReference>
<feature type="modified residue" description="Phosphohistidine" evidence="9">
    <location>
        <position position="709"/>
    </location>
</feature>
<feature type="region of interest" description="Disordered" evidence="12">
    <location>
        <begin position="806"/>
        <end position="865"/>
    </location>
</feature>
<dbReference type="InterPro" id="IPR001789">
    <property type="entry name" value="Sig_transdc_resp-reg_receiver"/>
</dbReference>
<dbReference type="EMBL" id="QJTC01000025">
    <property type="protein sequence ID" value="PYE74356.1"/>
    <property type="molecule type" value="Genomic_DNA"/>
</dbReference>
<evidence type="ECO:0000259" key="14">
    <source>
        <dbReference type="PROSITE" id="PS50110"/>
    </source>
</evidence>
<feature type="domain" description="HPt" evidence="16">
    <location>
        <begin position="1346"/>
        <end position="1448"/>
    </location>
</feature>
<evidence type="ECO:0000259" key="15">
    <source>
        <dbReference type="PROSITE" id="PS50851"/>
    </source>
</evidence>
<dbReference type="GO" id="GO:0006935">
    <property type="term" value="P:chemotaxis"/>
    <property type="evidence" value="ECO:0007669"/>
    <property type="project" value="InterPro"/>
</dbReference>
<evidence type="ECO:0000256" key="3">
    <source>
        <dbReference type="ARBA" id="ARBA00021495"/>
    </source>
</evidence>
<dbReference type="CDD" id="cd17546">
    <property type="entry name" value="REC_hyHK_CKI1_RcsC-like"/>
    <property type="match status" value="1"/>
</dbReference>
<dbReference type="Gene3D" id="3.40.50.2300">
    <property type="match status" value="1"/>
</dbReference>
<dbReference type="Proteomes" id="UP000247540">
    <property type="component" value="Unassembled WGS sequence"/>
</dbReference>
<feature type="compositionally biased region" description="Low complexity" evidence="12">
    <location>
        <begin position="1040"/>
        <end position="1051"/>
    </location>
</feature>
<dbReference type="PANTHER" id="PTHR43395:SF8">
    <property type="entry name" value="HISTIDINE KINASE"/>
    <property type="match status" value="1"/>
</dbReference>
<keyword evidence="5" id="KW-0808">Transferase</keyword>
<dbReference type="Gene3D" id="3.30.565.10">
    <property type="entry name" value="Histidine kinase-like ATPase, C-terminal domain"/>
    <property type="match status" value="1"/>
</dbReference>
<reference evidence="17 18" key="1">
    <citation type="submission" date="2018-06" db="EMBL/GenBank/DDBJ databases">
        <title>Genomic Encyclopedia of Type Strains, Phase III (KMG-III): the genomes of soil and plant-associated and newly described type strains.</title>
        <authorList>
            <person name="Whitman W."/>
        </authorList>
    </citation>
    <scope>NUCLEOTIDE SEQUENCE [LARGE SCALE GENOMIC DNA]</scope>
    <source>
        <strain evidence="17 18">CECT 7646</strain>
    </source>
</reference>
<keyword evidence="11" id="KW-0175">Coiled coil</keyword>
<feature type="region of interest" description="Disordered" evidence="12">
    <location>
        <begin position="1002"/>
        <end position="1053"/>
    </location>
</feature>
<dbReference type="SUPFAM" id="SSF47226">
    <property type="entry name" value="Histidine-containing phosphotransfer domain, HPT domain"/>
    <property type="match status" value="5"/>
</dbReference>
<dbReference type="RefSeq" id="WP_110466648.1">
    <property type="nucleotide sequence ID" value="NZ_JAMOFZ010000025.1"/>
</dbReference>
<keyword evidence="7" id="KW-0902">Two-component regulatory system</keyword>
<feature type="compositionally biased region" description="Acidic residues" evidence="12">
    <location>
        <begin position="822"/>
        <end position="844"/>
    </location>
</feature>
<keyword evidence="18" id="KW-1185">Reference proteome</keyword>
<evidence type="ECO:0000256" key="10">
    <source>
        <dbReference type="PROSITE-ProRule" id="PRU00169"/>
    </source>
</evidence>
<dbReference type="FunFam" id="3.30.565.10:FF:000016">
    <property type="entry name" value="Chemotaxis protein CheA, putative"/>
    <property type="match status" value="1"/>
</dbReference>
<dbReference type="PANTHER" id="PTHR43395">
    <property type="entry name" value="SENSOR HISTIDINE KINASE CHEA"/>
    <property type="match status" value="1"/>
</dbReference>
<feature type="region of interest" description="Disordered" evidence="12">
    <location>
        <begin position="1060"/>
        <end position="1079"/>
    </location>
</feature>
<protein>
    <recommendedName>
        <fullName evidence="3">Chemotaxis protein CheA</fullName>
        <ecNumber evidence="2">2.7.13.3</ecNumber>
    </recommendedName>
</protein>